<gene>
    <name evidence="4" type="ORF">CBW65_21455</name>
</gene>
<dbReference type="NCBIfam" id="TIGR02532">
    <property type="entry name" value="IV_pilin_GFxxxE"/>
    <property type="match status" value="1"/>
</dbReference>
<evidence type="ECO:0000313" key="4">
    <source>
        <dbReference type="EMBL" id="ARU63257.1"/>
    </source>
</evidence>
<keyword evidence="2" id="KW-0178">Competence</keyword>
<reference evidence="5" key="1">
    <citation type="submission" date="2017-05" db="EMBL/GenBank/DDBJ databases">
        <authorList>
            <person name="Sung H."/>
        </authorList>
    </citation>
    <scope>NUCLEOTIDE SEQUENCE [LARGE SCALE GENOMIC DNA]</scope>
    <source>
        <strain evidence="5">AR23208</strain>
    </source>
</reference>
<dbReference type="RefSeq" id="WP_087458601.1">
    <property type="nucleotide sequence ID" value="NZ_CP021434.1"/>
</dbReference>
<dbReference type="KEGG" id="tum:CBW65_21455"/>
<dbReference type="GO" id="GO:0009986">
    <property type="term" value="C:cell surface"/>
    <property type="evidence" value="ECO:0007669"/>
    <property type="project" value="UniProtKB-SubCell"/>
</dbReference>
<dbReference type="EMBL" id="CP021434">
    <property type="protein sequence ID" value="ARU63257.1"/>
    <property type="molecule type" value="Genomic_DNA"/>
</dbReference>
<keyword evidence="3" id="KW-0812">Transmembrane</keyword>
<dbReference type="OrthoDB" id="2381822at2"/>
<dbReference type="GO" id="GO:0030420">
    <property type="term" value="P:establishment of competence for transformation"/>
    <property type="evidence" value="ECO:0007669"/>
    <property type="project" value="UniProtKB-KW"/>
</dbReference>
<proteinExistence type="predicted"/>
<dbReference type="AlphaFoldDB" id="A0A1Y0IS34"/>
<sequence length="150" mass="16618">MSRRGRPIIHDERGVTLLELVISLTVAGLLLPVLAAWLIALTTQWSEVTDRIETRQRTAILLHRIGTELRDGIQFSPQLSGLAFRNGEGRLIRYQLTTGGLLLRDEEGVGSTVIGSKLTDCRFTTEQEGKLVTIHLDGTTQTWTGRGSRP</sequence>
<keyword evidence="3" id="KW-0472">Membrane</keyword>
<protein>
    <recommendedName>
        <fullName evidence="6">Prepilin-type N-terminal cleavage/methylation domain-containing protein</fullName>
    </recommendedName>
</protein>
<name>A0A1Y0IS34_9BACL</name>
<evidence type="ECO:0000313" key="5">
    <source>
        <dbReference type="Proteomes" id="UP000195437"/>
    </source>
</evidence>
<evidence type="ECO:0000256" key="1">
    <source>
        <dbReference type="ARBA" id="ARBA00004241"/>
    </source>
</evidence>
<keyword evidence="5" id="KW-1185">Reference proteome</keyword>
<dbReference type="InterPro" id="IPR012902">
    <property type="entry name" value="N_methyl_site"/>
</dbReference>
<dbReference type="Proteomes" id="UP000195437">
    <property type="component" value="Chromosome"/>
</dbReference>
<organism evidence="4 5">
    <name type="scientific">Tumebacillus avium</name>
    <dbReference type="NCBI Taxonomy" id="1903704"/>
    <lineage>
        <taxon>Bacteria</taxon>
        <taxon>Bacillati</taxon>
        <taxon>Bacillota</taxon>
        <taxon>Bacilli</taxon>
        <taxon>Bacillales</taxon>
        <taxon>Alicyclobacillaceae</taxon>
        <taxon>Tumebacillus</taxon>
    </lineage>
</organism>
<evidence type="ECO:0000256" key="2">
    <source>
        <dbReference type="ARBA" id="ARBA00023287"/>
    </source>
</evidence>
<comment type="subcellular location">
    <subcellularLocation>
        <location evidence="1">Cell surface</location>
    </subcellularLocation>
</comment>
<accession>A0A1Y0IS34</accession>
<keyword evidence="3" id="KW-1133">Transmembrane helix</keyword>
<evidence type="ECO:0008006" key="6">
    <source>
        <dbReference type="Google" id="ProtNLM"/>
    </source>
</evidence>
<feature type="transmembrane region" description="Helical" evidence="3">
    <location>
        <begin position="20"/>
        <end position="41"/>
    </location>
</feature>
<evidence type="ECO:0000256" key="3">
    <source>
        <dbReference type="SAM" id="Phobius"/>
    </source>
</evidence>